<evidence type="ECO:0000256" key="1">
    <source>
        <dbReference type="SAM" id="Coils"/>
    </source>
</evidence>
<dbReference type="GO" id="GO:0000150">
    <property type="term" value="F:DNA strand exchange activity"/>
    <property type="evidence" value="ECO:0007669"/>
    <property type="project" value="InterPro"/>
</dbReference>
<dbReference type="SMART" id="SM00857">
    <property type="entry name" value="Resolvase"/>
    <property type="match status" value="1"/>
</dbReference>
<dbReference type="Pfam" id="PF00239">
    <property type="entry name" value="Resolvase"/>
    <property type="match status" value="1"/>
</dbReference>
<gene>
    <name evidence="3" type="ORF">F9802_15210</name>
</gene>
<dbReference type="Pfam" id="PF07508">
    <property type="entry name" value="Recombinase"/>
    <property type="match status" value="1"/>
</dbReference>
<dbReference type="PANTHER" id="PTHR30461">
    <property type="entry name" value="DNA-INVERTASE FROM LAMBDOID PROPHAGE"/>
    <property type="match status" value="1"/>
</dbReference>
<keyword evidence="4" id="KW-1185">Reference proteome</keyword>
<keyword evidence="1" id="KW-0175">Coiled coil</keyword>
<dbReference type="PANTHER" id="PTHR30461:SF23">
    <property type="entry name" value="DNA RECOMBINASE-RELATED"/>
    <property type="match status" value="1"/>
</dbReference>
<comment type="caution">
    <text evidence="3">The sequence shown here is derived from an EMBL/GenBank/DDBJ whole genome shotgun (WGS) entry which is preliminary data.</text>
</comment>
<feature type="domain" description="Recombinase" evidence="2">
    <location>
        <begin position="161"/>
        <end position="309"/>
    </location>
</feature>
<dbReference type="Proteomes" id="UP000429595">
    <property type="component" value="Unassembled WGS sequence"/>
</dbReference>
<proteinExistence type="predicted"/>
<dbReference type="InterPro" id="IPR006119">
    <property type="entry name" value="Resolv_N"/>
</dbReference>
<dbReference type="Gene3D" id="3.90.1750.20">
    <property type="entry name" value="Putative Large Serine Recombinase, Chain B, Domain 2"/>
    <property type="match status" value="1"/>
</dbReference>
<feature type="coiled-coil region" evidence="1">
    <location>
        <begin position="402"/>
        <end position="470"/>
    </location>
</feature>
<name>A0A6I1FC93_9BACI</name>
<dbReference type="InterPro" id="IPR036162">
    <property type="entry name" value="Resolvase-like_N_sf"/>
</dbReference>
<dbReference type="GO" id="GO:0003677">
    <property type="term" value="F:DNA binding"/>
    <property type="evidence" value="ECO:0007669"/>
    <property type="project" value="InterPro"/>
</dbReference>
<dbReference type="InterPro" id="IPR050639">
    <property type="entry name" value="SSR_resolvase"/>
</dbReference>
<sequence>MGLNNVIAPGMKAAFYGRHSTDKQNMDTQLRSAYDFANHYQCKIIGEYLDEAVSSRRKERKGLEALIRDAAEQKFDFIIIYSASRLARIPKEHDTLRTTMNILGIHIVESSTETLYSYGDIVYSSIKDALAKYEMDKIRASTRDSIKTLLNMGLWTGGRAPFGYKYHPKLSRTGEKDNSEAVKEFTKHLPIEDSMAIQRGKFEIIDHELILAKRVFSLYKDGYGFQQIAEKMPAKSYRGKNWDKNKVKQIIINPFYSGVVAIRKRNPSSRSSLNDREDWLMNKNSNIQPIISFNEWEECFRIYEQRKEKRLPPNYYKTSFLLANLLFCKTCDQELKGKDQRSKGYGKRIYICNGCGFKVSIDDVHQEVMNLFLKMQTKTAEQLVKTVQEKILKDCYEMESNIAVISNALEQEKQKLFNLNEKIEKMFSSNGDETIIKLLNIGKETLLASIQDKTSQISQLEKSIKVLKDIDANEELIKDKMMDFKRLVELPKSKIRRIYLYFIERIYVEPPGRLECKFRINLEEDV</sequence>
<dbReference type="CDD" id="cd00338">
    <property type="entry name" value="Ser_Recombinase"/>
    <property type="match status" value="1"/>
</dbReference>
<dbReference type="SUPFAM" id="SSF53041">
    <property type="entry name" value="Resolvase-like"/>
    <property type="match status" value="1"/>
</dbReference>
<dbReference type="InterPro" id="IPR038109">
    <property type="entry name" value="DNA_bind_recomb_sf"/>
</dbReference>
<dbReference type="RefSeq" id="WP_152153477.1">
    <property type="nucleotide sequence ID" value="NZ_WEIO01000010.1"/>
</dbReference>
<accession>A0A6I1FC93</accession>
<dbReference type="AlphaFoldDB" id="A0A6I1FC93"/>
<evidence type="ECO:0000259" key="2">
    <source>
        <dbReference type="PROSITE" id="PS51737"/>
    </source>
</evidence>
<dbReference type="InterPro" id="IPR011109">
    <property type="entry name" value="DNA_bind_recombinase_dom"/>
</dbReference>
<organism evidence="3 4">
    <name type="scientific">Bacillus aerolatus</name>
    <dbReference type="NCBI Taxonomy" id="2653354"/>
    <lineage>
        <taxon>Bacteria</taxon>
        <taxon>Bacillati</taxon>
        <taxon>Bacillota</taxon>
        <taxon>Bacilli</taxon>
        <taxon>Bacillales</taxon>
        <taxon>Bacillaceae</taxon>
        <taxon>Bacillus</taxon>
    </lineage>
</organism>
<reference evidence="3 4" key="1">
    <citation type="submission" date="2019-10" db="EMBL/GenBank/DDBJ databases">
        <title>Bacillus aerolatum sp. nov., isolated from bioaerosol of sport playgrounds.</title>
        <authorList>
            <person name="Chen P."/>
            <person name="Zhang G."/>
        </authorList>
    </citation>
    <scope>NUCLEOTIDE SEQUENCE [LARGE SCALE GENOMIC DNA]</scope>
    <source>
        <strain evidence="3 4">CX253</strain>
    </source>
</reference>
<evidence type="ECO:0000313" key="4">
    <source>
        <dbReference type="Proteomes" id="UP000429595"/>
    </source>
</evidence>
<protein>
    <submittedName>
        <fullName evidence="3">Serine recombinase</fullName>
    </submittedName>
</protein>
<dbReference type="PROSITE" id="PS51737">
    <property type="entry name" value="RECOMBINASE_DNA_BIND"/>
    <property type="match status" value="1"/>
</dbReference>
<evidence type="ECO:0000313" key="3">
    <source>
        <dbReference type="EMBL" id="KAB7704912.1"/>
    </source>
</evidence>
<dbReference type="Gene3D" id="3.40.50.1390">
    <property type="entry name" value="Resolvase, N-terminal catalytic domain"/>
    <property type="match status" value="1"/>
</dbReference>
<dbReference type="EMBL" id="WEIO01000010">
    <property type="protein sequence ID" value="KAB7704912.1"/>
    <property type="molecule type" value="Genomic_DNA"/>
</dbReference>